<feature type="domain" description="Solute-binding protein family 5" evidence="5">
    <location>
        <begin position="124"/>
        <end position="529"/>
    </location>
</feature>
<dbReference type="Gene3D" id="3.40.190.10">
    <property type="entry name" value="Periplasmic binding protein-like II"/>
    <property type="match status" value="1"/>
</dbReference>
<proteinExistence type="inferred from homology"/>
<dbReference type="InterPro" id="IPR000914">
    <property type="entry name" value="SBP_5_dom"/>
</dbReference>
<gene>
    <name evidence="6" type="ORF">HZ995_04095</name>
</gene>
<evidence type="ECO:0000259" key="5">
    <source>
        <dbReference type="Pfam" id="PF00496"/>
    </source>
</evidence>
<dbReference type="GO" id="GO:0015833">
    <property type="term" value="P:peptide transport"/>
    <property type="evidence" value="ECO:0007669"/>
    <property type="project" value="TreeGrafter"/>
</dbReference>
<dbReference type="PANTHER" id="PTHR30290">
    <property type="entry name" value="PERIPLASMIC BINDING COMPONENT OF ABC TRANSPORTER"/>
    <property type="match status" value="1"/>
</dbReference>
<evidence type="ECO:0000313" key="7">
    <source>
        <dbReference type="Proteomes" id="UP000665026"/>
    </source>
</evidence>
<dbReference type="PIRSF" id="PIRSF002741">
    <property type="entry name" value="MppA"/>
    <property type="match status" value="1"/>
</dbReference>
<dbReference type="GO" id="GO:0030288">
    <property type="term" value="C:outer membrane-bounded periplasmic space"/>
    <property type="evidence" value="ECO:0007669"/>
    <property type="project" value="TreeGrafter"/>
</dbReference>
<dbReference type="SUPFAM" id="SSF53850">
    <property type="entry name" value="Periplasmic binding protein-like II"/>
    <property type="match status" value="1"/>
</dbReference>
<feature type="chain" id="PRO_5036695613" evidence="4">
    <location>
        <begin position="36"/>
        <end position="630"/>
    </location>
</feature>
<reference evidence="6" key="1">
    <citation type="submission" date="2020-07" db="EMBL/GenBank/DDBJ databases">
        <title>Genome sequences of bacteria associated with the marine, planktonic diatom Thalassiosira profunda strain ECT2AJA-044.</title>
        <authorList>
            <person name="Gargas C.B."/>
            <person name="Roberts W.R."/>
            <person name="Alverson A.J."/>
        </authorList>
    </citation>
    <scope>NUCLEOTIDE SEQUENCE</scope>
    <source>
        <strain evidence="6">ECT2AJA-044</strain>
    </source>
</reference>
<dbReference type="InterPro" id="IPR039424">
    <property type="entry name" value="SBP_5"/>
</dbReference>
<dbReference type="AlphaFoldDB" id="A0A975ERB7"/>
<comment type="similarity">
    <text evidence="2">Belongs to the bacterial solute-binding protein 5 family.</text>
</comment>
<dbReference type="Gene3D" id="3.10.105.10">
    <property type="entry name" value="Dipeptide-binding Protein, Domain 3"/>
    <property type="match status" value="1"/>
</dbReference>
<dbReference type="CDD" id="cd08497">
    <property type="entry name" value="MbnE-like"/>
    <property type="match status" value="1"/>
</dbReference>
<comment type="subcellular location">
    <subcellularLocation>
        <location evidence="1">Periplasm</location>
    </subcellularLocation>
</comment>
<dbReference type="EMBL" id="CP060010">
    <property type="protein sequence ID" value="QTN36709.1"/>
    <property type="molecule type" value="Genomic_DNA"/>
</dbReference>
<evidence type="ECO:0000256" key="2">
    <source>
        <dbReference type="ARBA" id="ARBA00005695"/>
    </source>
</evidence>
<dbReference type="Proteomes" id="UP000665026">
    <property type="component" value="Chromosome"/>
</dbReference>
<protein>
    <submittedName>
        <fullName evidence="6">ABC transporter substrate-binding protein</fullName>
    </submittedName>
</protein>
<dbReference type="PANTHER" id="PTHR30290:SF64">
    <property type="entry name" value="ABC TRANSPORTER PERIPLASMIC BINDING PROTEIN"/>
    <property type="match status" value="1"/>
</dbReference>
<dbReference type="GO" id="GO:0043190">
    <property type="term" value="C:ATP-binding cassette (ABC) transporter complex"/>
    <property type="evidence" value="ECO:0007669"/>
    <property type="project" value="InterPro"/>
</dbReference>
<accession>A0A975ERB7</accession>
<dbReference type="GO" id="GO:0042884">
    <property type="term" value="P:microcin transport"/>
    <property type="evidence" value="ECO:0007669"/>
    <property type="project" value="TreeGrafter"/>
</dbReference>
<dbReference type="Pfam" id="PF00496">
    <property type="entry name" value="SBP_bac_5"/>
    <property type="match status" value="1"/>
</dbReference>
<name>A0A975ERB7_9RHOB</name>
<evidence type="ECO:0000256" key="4">
    <source>
        <dbReference type="SAM" id="SignalP"/>
    </source>
</evidence>
<evidence type="ECO:0000313" key="6">
    <source>
        <dbReference type="EMBL" id="QTN36709.1"/>
    </source>
</evidence>
<dbReference type="InterPro" id="IPR030678">
    <property type="entry name" value="Peptide/Ni-bd"/>
</dbReference>
<dbReference type="GO" id="GO:1904680">
    <property type="term" value="F:peptide transmembrane transporter activity"/>
    <property type="evidence" value="ECO:0007669"/>
    <property type="project" value="TreeGrafter"/>
</dbReference>
<dbReference type="KEGG" id="cact:HZ995_04095"/>
<feature type="signal peptide" evidence="4">
    <location>
        <begin position="1"/>
        <end position="35"/>
    </location>
</feature>
<evidence type="ECO:0000256" key="3">
    <source>
        <dbReference type="ARBA" id="ARBA00022729"/>
    </source>
</evidence>
<evidence type="ECO:0000256" key="1">
    <source>
        <dbReference type="ARBA" id="ARBA00004418"/>
    </source>
</evidence>
<organism evidence="6 7">
    <name type="scientific">Cognatishimia activa</name>
    <dbReference type="NCBI Taxonomy" id="1715691"/>
    <lineage>
        <taxon>Bacteria</taxon>
        <taxon>Pseudomonadati</taxon>
        <taxon>Pseudomonadota</taxon>
        <taxon>Alphaproteobacteria</taxon>
        <taxon>Rhodobacterales</taxon>
        <taxon>Paracoccaceae</taxon>
        <taxon>Cognatishimia</taxon>
    </lineage>
</organism>
<keyword evidence="3 4" id="KW-0732">Signal</keyword>
<sequence>MTSGAKTKAVSWDWKFWTASASLIGVVMAASSAFADENITISHGYNFFGDLKYPADYQQLNYVNASAPKGGEIAIWGMGTFDSFNPYTRKGRAGGSPTIGHEDILTTFADDPTASYCFLCETMEYPEDLSWVIFNLRDDVTFPDGKGWSAEDLKFTFDLFMEQGLPSFRAAFGAFISDVEILDTHRIKFSFNADSPERDRIGLAGIFPAFSKAWFEETGARLDESSLVPIMGTGIYELDSYEINQQVVYKRRDDYWAEDLPVSVGRYNFDQIRVEYFADSAAAFEGFKAGEYTFRSENSSKSWATSYNFPALSDGHVIKTELHNGNLAQAQGYVFNLRREKFQDKRVREAIGLMFNFEWSNESLFFGLYERVNGFWGNSDMEALGTPSDAEMTLLKPLVDEGLLDASILTDEAILPPVSGARQLDRGNLRKASALLDEAGWVVGDDGMRRKDGEVLSVEILDSSPAFDRIHNPFIENLKRLGVDAVLNRVDPAQETDRTRSYDFDLTTHVMTQGLEPSTGLEQWFGSEARNESSRNLMGLNSPAVDRLIENIVGATTKEEMRVGVRALDRVLRAEVFWVPQWFKDVHTVAFYNQYGYPDPLPDYARGELDFWWFEADKNAELVAAGVLAR</sequence>